<evidence type="ECO:0000256" key="4">
    <source>
        <dbReference type="ARBA" id="ARBA00023002"/>
    </source>
</evidence>
<feature type="domain" description="Enoyl reductase (ER)" evidence="6">
    <location>
        <begin position="323"/>
        <end position="663"/>
    </location>
</feature>
<dbReference type="EMBL" id="JAJVDC020000081">
    <property type="protein sequence ID" value="KAL1626484.1"/>
    <property type="molecule type" value="Genomic_DNA"/>
</dbReference>
<evidence type="ECO:0000256" key="5">
    <source>
        <dbReference type="RuleBase" id="RU361277"/>
    </source>
</evidence>
<evidence type="ECO:0000313" key="7">
    <source>
        <dbReference type="EMBL" id="KAL1626484.1"/>
    </source>
</evidence>
<dbReference type="PRINTS" id="PR00081">
    <property type="entry name" value="GDHRDH"/>
</dbReference>
<dbReference type="Gene3D" id="3.40.50.720">
    <property type="entry name" value="NAD(P)-binding Rossmann-like Domain"/>
    <property type="match status" value="2"/>
</dbReference>
<evidence type="ECO:0000256" key="1">
    <source>
        <dbReference type="ARBA" id="ARBA00001947"/>
    </source>
</evidence>
<dbReference type="InterPro" id="IPR002347">
    <property type="entry name" value="SDR_fam"/>
</dbReference>
<evidence type="ECO:0000256" key="2">
    <source>
        <dbReference type="ARBA" id="ARBA00022723"/>
    </source>
</evidence>
<comment type="cofactor">
    <cofactor evidence="1 5">
        <name>Zn(2+)</name>
        <dbReference type="ChEBI" id="CHEBI:29105"/>
    </cofactor>
</comment>
<gene>
    <name evidence="7" type="ORF">SLS56_006795</name>
</gene>
<evidence type="ECO:0000259" key="6">
    <source>
        <dbReference type="SMART" id="SM00829"/>
    </source>
</evidence>
<dbReference type="Pfam" id="PF00107">
    <property type="entry name" value="ADH_zinc_N"/>
    <property type="match status" value="1"/>
</dbReference>
<dbReference type="InterPro" id="IPR036291">
    <property type="entry name" value="NAD(P)-bd_dom_sf"/>
</dbReference>
<dbReference type="InterPro" id="IPR011032">
    <property type="entry name" value="GroES-like_sf"/>
</dbReference>
<comment type="similarity">
    <text evidence="5">Belongs to the zinc-containing alcohol dehydrogenase family.</text>
</comment>
<dbReference type="InterPro" id="IPR013154">
    <property type="entry name" value="ADH-like_N"/>
</dbReference>
<dbReference type="InterPro" id="IPR002328">
    <property type="entry name" value="ADH_Zn_CS"/>
</dbReference>
<dbReference type="CDD" id="cd05283">
    <property type="entry name" value="CAD1"/>
    <property type="match status" value="1"/>
</dbReference>
<organism evidence="7 8">
    <name type="scientific">Neofusicoccum ribis</name>
    <dbReference type="NCBI Taxonomy" id="45134"/>
    <lineage>
        <taxon>Eukaryota</taxon>
        <taxon>Fungi</taxon>
        <taxon>Dikarya</taxon>
        <taxon>Ascomycota</taxon>
        <taxon>Pezizomycotina</taxon>
        <taxon>Dothideomycetes</taxon>
        <taxon>Dothideomycetes incertae sedis</taxon>
        <taxon>Botryosphaeriales</taxon>
        <taxon>Botryosphaeriaceae</taxon>
        <taxon>Neofusicoccum</taxon>
    </lineage>
</organism>
<protein>
    <recommendedName>
        <fullName evidence="6">Enoyl reductase (ER) domain-containing protein</fullName>
    </recommendedName>
</protein>
<dbReference type="Proteomes" id="UP001521116">
    <property type="component" value="Unassembled WGS sequence"/>
</dbReference>
<dbReference type="PANTHER" id="PTHR42683">
    <property type="entry name" value="ALDEHYDE REDUCTASE"/>
    <property type="match status" value="1"/>
</dbReference>
<keyword evidence="3 5" id="KW-0862">Zinc</keyword>
<dbReference type="Gene3D" id="3.90.180.10">
    <property type="entry name" value="Medium-chain alcohol dehydrogenases, catalytic domain"/>
    <property type="match status" value="1"/>
</dbReference>
<dbReference type="SUPFAM" id="SSF50129">
    <property type="entry name" value="GroES-like"/>
    <property type="match status" value="1"/>
</dbReference>
<dbReference type="Pfam" id="PF00106">
    <property type="entry name" value="adh_short"/>
    <property type="match status" value="1"/>
</dbReference>
<keyword evidence="4" id="KW-0560">Oxidoreductase</keyword>
<evidence type="ECO:0000313" key="8">
    <source>
        <dbReference type="Proteomes" id="UP001521116"/>
    </source>
</evidence>
<sequence length="667" mass="72359">MPLLQLQTRLRPPDVDLSGKAAIVTGANGGIGLETARQLMLLNAAIVILAVRNMEKGEAAKVALLADKNVQAKNATGEVRVMKLDMADYQSVWEFASSVKVELAALHIVVLNAAVAHVEWSKTSSGHEQISQVNYFSNVLLLLELLPHLEMTAQKTGQATRLTWVSSRAFMASKLAKHVRTEHGESVFGYLDDPKNYGRFMRYPDSKLLAASFVREFSTHQDADVVIVNDVCPGMVDTSISNNAPAYLRKPVVAITKITARTAEQGAWAVMHAAAVAGPESHGKFLVDQKEISSYGVLESAEGQRLRQQLWKETAAEMAQQGAVLPRFMEEDAQSADRELGPAEVLLKTTHSGICYTDVHAKQSGKRCGLGHEGVGTVVRAGPAVTDLKLGQRVGWGWLHHVRPRLPTRCSLLTGIQSCGSCDCCVDGHRQYCADACGFAFGELDQGAMGDYAIRSRPFVYPIPDDVPSELAAPLMCAGASTYEALTAAETRPSDRVGVVGVGGLGHMAILFARAWGCGVTALSGDETKREDAHKLGADEFLQLGSLRGGRPDGASPVNVLLLCSNGIPDLALLLPVLARRARIVFMTIQQEPVQIPYLPFILPGHRIISSTEASRKSYIEMLRFVGRHKIAPWIQTFPMTEAGMVDAFKTLEEGKMRYRGVLVAQE</sequence>
<comment type="caution">
    <text evidence="7">The sequence shown here is derived from an EMBL/GenBank/DDBJ whole genome shotgun (WGS) entry which is preliminary data.</text>
</comment>
<name>A0ABR3SRE3_9PEZI</name>
<dbReference type="PROSITE" id="PS00059">
    <property type="entry name" value="ADH_ZINC"/>
    <property type="match status" value="1"/>
</dbReference>
<dbReference type="InterPro" id="IPR047109">
    <property type="entry name" value="CAD-like"/>
</dbReference>
<accession>A0ABR3SRE3</accession>
<dbReference type="InterPro" id="IPR013149">
    <property type="entry name" value="ADH-like_C"/>
</dbReference>
<proteinExistence type="inferred from homology"/>
<keyword evidence="2 5" id="KW-0479">Metal-binding</keyword>
<dbReference type="SUPFAM" id="SSF51735">
    <property type="entry name" value="NAD(P)-binding Rossmann-fold domains"/>
    <property type="match status" value="2"/>
</dbReference>
<evidence type="ECO:0000256" key="3">
    <source>
        <dbReference type="ARBA" id="ARBA00022833"/>
    </source>
</evidence>
<dbReference type="SMART" id="SM00829">
    <property type="entry name" value="PKS_ER"/>
    <property type="match status" value="1"/>
</dbReference>
<dbReference type="Pfam" id="PF08240">
    <property type="entry name" value="ADH_N"/>
    <property type="match status" value="1"/>
</dbReference>
<dbReference type="InterPro" id="IPR020843">
    <property type="entry name" value="ER"/>
</dbReference>
<reference evidence="7 8" key="1">
    <citation type="submission" date="2024-02" db="EMBL/GenBank/DDBJ databases">
        <title>De novo assembly and annotation of 12 fungi associated with fruit tree decline syndrome in Ontario, Canada.</title>
        <authorList>
            <person name="Sulman M."/>
            <person name="Ellouze W."/>
            <person name="Ilyukhin E."/>
        </authorList>
    </citation>
    <scope>NUCLEOTIDE SEQUENCE [LARGE SCALE GENOMIC DNA]</scope>
    <source>
        <strain evidence="7 8">M1-105</strain>
    </source>
</reference>
<keyword evidence="8" id="KW-1185">Reference proteome</keyword>